<feature type="chain" id="PRO_5029719542" evidence="1">
    <location>
        <begin position="24"/>
        <end position="867"/>
    </location>
</feature>
<dbReference type="NCBIfam" id="TIGR04131">
    <property type="entry name" value="Bac_Flav_CTERM"/>
    <property type="match status" value="1"/>
</dbReference>
<keyword evidence="1" id="KW-0732">Signal</keyword>
<evidence type="ECO:0000313" key="2">
    <source>
        <dbReference type="EMBL" id="MTH28673.1"/>
    </source>
</evidence>
<protein>
    <submittedName>
        <fullName evidence="2">T9SS type B sorting domain-containing protein</fullName>
    </submittedName>
</protein>
<organism evidence="2 3">
    <name type="scientific">Myroides pelagicus</name>
    <dbReference type="NCBI Taxonomy" id="270914"/>
    <lineage>
        <taxon>Bacteria</taxon>
        <taxon>Pseudomonadati</taxon>
        <taxon>Bacteroidota</taxon>
        <taxon>Flavobacteriia</taxon>
        <taxon>Flavobacteriales</taxon>
        <taxon>Flavobacteriaceae</taxon>
        <taxon>Myroides</taxon>
    </lineage>
</organism>
<dbReference type="OrthoDB" id="9765926at2"/>
<dbReference type="InterPro" id="IPR026341">
    <property type="entry name" value="T9SS_type_B"/>
</dbReference>
<evidence type="ECO:0000256" key="1">
    <source>
        <dbReference type="SAM" id="SignalP"/>
    </source>
</evidence>
<gene>
    <name evidence="2" type="ORF">GJV77_01865</name>
</gene>
<sequence length="867" mass="96104">MSKNFWLLFFVLSVFTSTPSALAGTKSINYLNKASIAIVADQQQPNQVVFGKPFNVEQCVPGLDANKVVVSDKMVVYLGEALKDKATGSVVDASGNAIVPKGYKYSFHATEAAANAGTNPLTDDRIEIQSPTAGTSSLWLRVYSVINPNDQPNVEEFTLTIKDANCTLSERLVKLQDMYACKDDNGQGTFNLSSLIGELYYGQKTVELFQNGVQITSPLNNFKAVNNTDIEARIKLLNTVEEGSYTFTLYTESLELNPVQASLEVVQSKEDANGRYGIFDLNKAKQQLVVAGDSVGYYTFSFYKTKSDAERAVNVIASPEAYETLDGSFVYVRAESKLTRNSCINVEKMVALKVTEKPYIPELENVSYCDSNVTSFKLSLTEQTIKIADGRTLATEDEIKDPNFDPTGKFTVEFFNSKDDAEKAQNKIVGAEIEVQINEAKQIWVRVTDLMTGSYNTAYFYASIGYSKLKTEVANNRAFNVCQVDNSADGKYYVNLRTTESYFIGKLKSDQYGPSLNPEGAKLTVHYYASEQDVINDVRMDESLVTKYAIPMGGKTPTIYARVGMQKEFDCPLAENYSSFHITLSTVPVTEKYPSENTLQLCADSQTGTITPIILGVTSKDVKNRPLKAIWSKREYDSNNDAYWKTIQSGDQLTYAVTIAGDYMVSVGFQDEPFPGTTSCIITHSWTVKDLINVFVENADATGMVNSLDVNEYGEAEVVIGSKGGLSGNYEFAIDSGAFQMSNRFLNVPIGSHTAWVRDVVSGCMAYTDFTVFGYPKYFTPNGDGYNDTWTIPGLMKHPEARIAIYDRYGKLIKQLSSQGEGWDGTFNGKLMPSTDYWFTVEFTNDVPGQPKDGQKMSYKGHFSLKR</sequence>
<proteinExistence type="predicted"/>
<dbReference type="EMBL" id="WMJY01000002">
    <property type="protein sequence ID" value="MTH28673.1"/>
    <property type="molecule type" value="Genomic_DNA"/>
</dbReference>
<reference evidence="2 3" key="1">
    <citation type="journal article" date="2006" name="Int. J. Syst. Evol. Microbiol.">
        <title>Myroides pelagicus sp. nov., isolated from seawater in Thailand.</title>
        <authorList>
            <person name="Yoon J."/>
            <person name="Maneerat S."/>
            <person name="Kawai F."/>
            <person name="Yokota A."/>
        </authorList>
    </citation>
    <scope>NUCLEOTIDE SEQUENCE [LARGE SCALE GENOMIC DNA]</scope>
    <source>
        <strain evidence="2 3">SM1T</strain>
    </source>
</reference>
<evidence type="ECO:0000313" key="3">
    <source>
        <dbReference type="Proteomes" id="UP000488936"/>
    </source>
</evidence>
<accession>A0A7K1GJS8</accession>
<dbReference type="RefSeq" id="WP_155034656.1">
    <property type="nucleotide sequence ID" value="NZ_JBHTIG010000038.1"/>
</dbReference>
<dbReference type="Pfam" id="PF13585">
    <property type="entry name" value="CHU_C"/>
    <property type="match status" value="1"/>
</dbReference>
<dbReference type="Proteomes" id="UP000488936">
    <property type="component" value="Unassembled WGS sequence"/>
</dbReference>
<name>A0A7K1GJS8_9FLAO</name>
<keyword evidence="3" id="KW-1185">Reference proteome</keyword>
<dbReference type="AlphaFoldDB" id="A0A7K1GJS8"/>
<comment type="caution">
    <text evidence="2">The sequence shown here is derived from an EMBL/GenBank/DDBJ whole genome shotgun (WGS) entry which is preliminary data.</text>
</comment>
<feature type="signal peptide" evidence="1">
    <location>
        <begin position="1"/>
        <end position="23"/>
    </location>
</feature>